<feature type="transmembrane region" description="Helical" evidence="8">
    <location>
        <begin position="12"/>
        <end position="30"/>
    </location>
</feature>
<evidence type="ECO:0000256" key="2">
    <source>
        <dbReference type="ARBA" id="ARBA00006462"/>
    </source>
</evidence>
<evidence type="ECO:0000313" key="9">
    <source>
        <dbReference type="EMBL" id="KAK8246165.1"/>
    </source>
</evidence>
<keyword evidence="3 8" id="KW-0812">Transmembrane</keyword>
<name>A0ABR1Z182_9PEZI</name>
<dbReference type="PANTHER" id="PTHR23033:SF47">
    <property type="entry name" value="APPLE DOMAIN-CONTAINING PROTEIN-RELATED"/>
    <property type="match status" value="1"/>
</dbReference>
<dbReference type="EMBL" id="JBBWRZ010000001">
    <property type="protein sequence ID" value="KAK8246165.1"/>
    <property type="molecule type" value="Genomic_DNA"/>
</dbReference>
<evidence type="ECO:0000256" key="5">
    <source>
        <dbReference type="ARBA" id="ARBA00022989"/>
    </source>
</evidence>
<evidence type="ECO:0000256" key="8">
    <source>
        <dbReference type="SAM" id="Phobius"/>
    </source>
</evidence>
<sequence>MVRSASRPRISVYLVTAATILVLFVTWQHLGLARRNAFSSEQFVPETVRLDQDFAHPPHIDVPSGSQVPRPPPDGDLPCKGLEGADDIFVVLKTGATEARQKVPIHLETTLRCIPHFAIFSDLAEEIDGYQIQDALDEYSDEIKRSNVNFAFYQQLHELRRNGRDFAELGDSASYSAWNLDKWKFIPMMEKALRQAPTQKWFYFMEADSYIVWSNLVRWVRVFDPDKPFYVGGQNWMMDRLFGHSGSGVLINRAAMEAAMAKRDENRGLWDKLTSGDLAGDLVVASLMDMIGVELTPAFPVLQGETPYSLDYTSSHWCYGVVSYHHMPADWTKAMWDFEQSWLRQGDNPPILRHRDVFANVVAPQINAEKLDWDNLSTDFEETPRSYDVQGCREACASRPECIQYLFSPGRCQTGAVIRLGGPGSERDPANMGKDSVSGWVVQRVNAFIRQVERDGDGCAGLAWVGEKGRAVDEQGRGSSTAGVVPGVGAAGTETR</sequence>
<evidence type="ECO:0008006" key="11">
    <source>
        <dbReference type="Google" id="ProtNLM"/>
    </source>
</evidence>
<comment type="subcellular location">
    <subcellularLocation>
        <location evidence="1">Membrane</location>
        <topology evidence="1">Single-pass type II membrane protein</topology>
    </subcellularLocation>
</comment>
<keyword evidence="5 8" id="KW-1133">Transmembrane helix</keyword>
<feature type="region of interest" description="Disordered" evidence="7">
    <location>
        <begin position="55"/>
        <end position="74"/>
    </location>
</feature>
<feature type="region of interest" description="Disordered" evidence="7">
    <location>
        <begin position="473"/>
        <end position="496"/>
    </location>
</feature>
<evidence type="ECO:0000256" key="7">
    <source>
        <dbReference type="SAM" id="MobiDB-lite"/>
    </source>
</evidence>
<keyword evidence="6 8" id="KW-0472">Membrane</keyword>
<keyword evidence="10" id="KW-1185">Reference proteome</keyword>
<keyword evidence="4" id="KW-0735">Signal-anchor</keyword>
<evidence type="ECO:0000313" key="10">
    <source>
        <dbReference type="Proteomes" id="UP001492380"/>
    </source>
</evidence>
<reference evidence="9 10" key="1">
    <citation type="submission" date="2024-04" db="EMBL/GenBank/DDBJ databases">
        <title>Phyllosticta paracitricarpa is synonymous to the EU quarantine fungus P. citricarpa based on phylogenomic analyses.</title>
        <authorList>
            <consortium name="Lawrence Berkeley National Laboratory"/>
            <person name="Van Ingen-Buijs V.A."/>
            <person name="Van Westerhoven A.C."/>
            <person name="Haridas S."/>
            <person name="Skiadas P."/>
            <person name="Martin F."/>
            <person name="Groenewald J.Z."/>
            <person name="Crous P.W."/>
            <person name="Seidl M.F."/>
        </authorList>
    </citation>
    <scope>NUCLEOTIDE SEQUENCE [LARGE SCALE GENOMIC DNA]</scope>
    <source>
        <strain evidence="9 10">CBS 123374</strain>
    </source>
</reference>
<evidence type="ECO:0000256" key="3">
    <source>
        <dbReference type="ARBA" id="ARBA00022692"/>
    </source>
</evidence>
<comment type="similarity">
    <text evidence="2">Belongs to the glycosyltransferase 31 family. Beta3-Gal-T subfamily.</text>
</comment>
<dbReference type="Gene3D" id="3.90.550.50">
    <property type="match status" value="1"/>
</dbReference>
<dbReference type="PANTHER" id="PTHR23033">
    <property type="entry name" value="BETA1,3-GALACTOSYLTRANSFERASE"/>
    <property type="match status" value="1"/>
</dbReference>
<evidence type="ECO:0000256" key="6">
    <source>
        <dbReference type="ARBA" id="ARBA00023136"/>
    </source>
</evidence>
<evidence type="ECO:0000256" key="4">
    <source>
        <dbReference type="ARBA" id="ARBA00022968"/>
    </source>
</evidence>
<evidence type="ECO:0000256" key="1">
    <source>
        <dbReference type="ARBA" id="ARBA00004606"/>
    </source>
</evidence>
<feature type="compositionally biased region" description="Low complexity" evidence="7">
    <location>
        <begin position="478"/>
        <end position="496"/>
    </location>
</feature>
<protein>
    <recommendedName>
        <fullName evidence="11">Glycosyltransferase family 31 protein</fullName>
    </recommendedName>
</protein>
<proteinExistence type="inferred from homology"/>
<gene>
    <name evidence="9" type="ORF">HDK90DRAFT_406316</name>
</gene>
<organism evidence="9 10">
    <name type="scientific">Phyllosticta capitalensis</name>
    <dbReference type="NCBI Taxonomy" id="121624"/>
    <lineage>
        <taxon>Eukaryota</taxon>
        <taxon>Fungi</taxon>
        <taxon>Dikarya</taxon>
        <taxon>Ascomycota</taxon>
        <taxon>Pezizomycotina</taxon>
        <taxon>Dothideomycetes</taxon>
        <taxon>Dothideomycetes incertae sedis</taxon>
        <taxon>Botryosphaeriales</taxon>
        <taxon>Phyllostictaceae</taxon>
        <taxon>Phyllosticta</taxon>
    </lineage>
</organism>
<comment type="caution">
    <text evidence="9">The sequence shown here is derived from an EMBL/GenBank/DDBJ whole genome shotgun (WGS) entry which is preliminary data.</text>
</comment>
<accession>A0ABR1Z182</accession>
<dbReference type="Proteomes" id="UP001492380">
    <property type="component" value="Unassembled WGS sequence"/>
</dbReference>
<dbReference type="InterPro" id="IPR026050">
    <property type="entry name" value="C1GALT1/C1GALT1_chp1"/>
</dbReference>